<dbReference type="InterPro" id="IPR001387">
    <property type="entry name" value="Cro/C1-type_HTH"/>
</dbReference>
<sequence length="290" mass="32221">MDRAQLADFLRVRREALQPEDVGLPRGPRRRTRGLRREEAAALSGMSTDYYGRLEQQRGPQPSPAMLAAMARGLRLSLAERDHLFRIAGHNAPPRTGSDHLAPGLMRILDRLGDTPAQVVTDLAETLWQTPLAAALVGDEMRLTGPNRSLLRRWFTDPAARLLYPEEDHPRHSRFFTAELRGAYSRQGRGSRAEALVAELLETSEEFARWWSAHEVSAPRVDPKRFRHPELGLLELQCQVLLDPEQAQALLVYTATPGTESDEKLRLLPATASRPAGAAPAAEAIRPADA</sequence>
<dbReference type="RefSeq" id="WP_242749201.1">
    <property type="nucleotide sequence ID" value="NZ_CP093846.1"/>
</dbReference>
<dbReference type="Pfam" id="PF17765">
    <property type="entry name" value="MLTR_LBD"/>
    <property type="match status" value="1"/>
</dbReference>
<feature type="domain" description="HTH cro/C1-type" evidence="2">
    <location>
        <begin position="33"/>
        <end position="81"/>
    </location>
</feature>
<dbReference type="Proteomes" id="UP001202244">
    <property type="component" value="Chromosome"/>
</dbReference>
<dbReference type="SUPFAM" id="SSF47413">
    <property type="entry name" value="lambda repressor-like DNA-binding domains"/>
    <property type="match status" value="1"/>
</dbReference>
<dbReference type="Gene3D" id="3.30.450.180">
    <property type="match status" value="1"/>
</dbReference>
<dbReference type="InterPro" id="IPR041413">
    <property type="entry name" value="MLTR_LBD"/>
</dbReference>
<accession>A0ABY3XM59</accession>
<dbReference type="PROSITE" id="PS50943">
    <property type="entry name" value="HTH_CROC1"/>
    <property type="match status" value="1"/>
</dbReference>
<evidence type="ECO:0000313" key="4">
    <source>
        <dbReference type="Proteomes" id="UP001202244"/>
    </source>
</evidence>
<evidence type="ECO:0000256" key="1">
    <source>
        <dbReference type="SAM" id="MobiDB-lite"/>
    </source>
</evidence>
<dbReference type="PANTHER" id="PTHR35010">
    <property type="entry name" value="BLL4672 PROTEIN-RELATED"/>
    <property type="match status" value="1"/>
</dbReference>
<dbReference type="PANTHER" id="PTHR35010:SF2">
    <property type="entry name" value="BLL4672 PROTEIN"/>
    <property type="match status" value="1"/>
</dbReference>
<reference evidence="3 4" key="1">
    <citation type="journal article" date="2023" name="Microbiol. Spectr.">
        <title>Synergy between Genome Mining, Metabolomics, and Bioinformatics Uncovers Antibacterial Chlorinated Carbazole Alkaloids and Their Biosynthetic Gene Cluster from Streptomyces tubbatahanensis sp. nov., a Novel Actinomycete Isolated from Sulu Sea, Philippines.</title>
        <authorList>
            <person name="Tenebro C.P."/>
            <person name="Trono D.J.V.L."/>
            <person name="Balida L.A.P."/>
            <person name="Bayog L.K.A."/>
            <person name="Bruna J.R."/>
            <person name="Sabido E.M."/>
            <person name="Caspe D.P.C."/>
            <person name="de Los Santos E.L.C."/>
            <person name="Saludes J.P."/>
            <person name="Dalisay D.S."/>
        </authorList>
    </citation>
    <scope>NUCLEOTIDE SEQUENCE [LARGE SCALE GENOMIC DNA]</scope>
    <source>
        <strain evidence="3 4">DSD3025</strain>
    </source>
</reference>
<organism evidence="3 4">
    <name type="scientific">Streptomyces tubbatahanensis</name>
    <dbReference type="NCBI Taxonomy" id="2923272"/>
    <lineage>
        <taxon>Bacteria</taxon>
        <taxon>Bacillati</taxon>
        <taxon>Actinomycetota</taxon>
        <taxon>Actinomycetes</taxon>
        <taxon>Kitasatosporales</taxon>
        <taxon>Streptomycetaceae</taxon>
        <taxon>Streptomyces</taxon>
    </lineage>
</organism>
<evidence type="ECO:0000313" key="3">
    <source>
        <dbReference type="EMBL" id="UNS95490.1"/>
    </source>
</evidence>
<dbReference type="EMBL" id="CP093846">
    <property type="protein sequence ID" value="UNS95490.1"/>
    <property type="molecule type" value="Genomic_DNA"/>
</dbReference>
<dbReference type="CDD" id="cd00093">
    <property type="entry name" value="HTH_XRE"/>
    <property type="match status" value="1"/>
</dbReference>
<gene>
    <name evidence="3" type="ORF">MMF93_02635</name>
</gene>
<keyword evidence="4" id="KW-1185">Reference proteome</keyword>
<dbReference type="SMART" id="SM00530">
    <property type="entry name" value="HTH_XRE"/>
    <property type="match status" value="1"/>
</dbReference>
<dbReference type="Pfam" id="PF13560">
    <property type="entry name" value="HTH_31"/>
    <property type="match status" value="1"/>
</dbReference>
<evidence type="ECO:0000259" key="2">
    <source>
        <dbReference type="PROSITE" id="PS50943"/>
    </source>
</evidence>
<name>A0ABY3XM59_9ACTN</name>
<feature type="region of interest" description="Disordered" evidence="1">
    <location>
        <begin position="270"/>
        <end position="290"/>
    </location>
</feature>
<proteinExistence type="predicted"/>
<protein>
    <submittedName>
        <fullName evidence="3">Helix-turn-helix transcriptional regulator</fullName>
    </submittedName>
</protein>
<dbReference type="Gene3D" id="1.10.260.40">
    <property type="entry name" value="lambda repressor-like DNA-binding domains"/>
    <property type="match status" value="1"/>
</dbReference>
<dbReference type="InterPro" id="IPR010982">
    <property type="entry name" value="Lambda_DNA-bd_dom_sf"/>
</dbReference>